<accession>A0A0P9CI64</accession>
<feature type="non-terminal residue" evidence="2">
    <location>
        <position position="1"/>
    </location>
</feature>
<organism evidence="2 3">
    <name type="scientific">Kouleothrix aurantiaca</name>
    <dbReference type="NCBI Taxonomy" id="186479"/>
    <lineage>
        <taxon>Bacteria</taxon>
        <taxon>Bacillati</taxon>
        <taxon>Chloroflexota</taxon>
        <taxon>Chloroflexia</taxon>
        <taxon>Chloroflexales</taxon>
        <taxon>Roseiflexineae</taxon>
        <taxon>Roseiflexaceae</taxon>
        <taxon>Kouleothrix</taxon>
    </lineage>
</organism>
<name>A0A0P9CI64_9CHLR</name>
<keyword evidence="3" id="KW-1185">Reference proteome</keyword>
<reference evidence="2 3" key="1">
    <citation type="submission" date="2015-09" db="EMBL/GenBank/DDBJ databases">
        <title>Draft genome sequence of Kouleothrix aurantiaca JCM 19913.</title>
        <authorList>
            <person name="Hemp J."/>
        </authorList>
    </citation>
    <scope>NUCLEOTIDE SEQUENCE [LARGE SCALE GENOMIC DNA]</scope>
    <source>
        <strain evidence="2 3">COM-B</strain>
    </source>
</reference>
<evidence type="ECO:0000256" key="1">
    <source>
        <dbReference type="SAM" id="MobiDB-lite"/>
    </source>
</evidence>
<feature type="compositionally biased region" description="Pro residues" evidence="1">
    <location>
        <begin position="58"/>
        <end position="78"/>
    </location>
</feature>
<comment type="caution">
    <text evidence="2">The sequence shown here is derived from an EMBL/GenBank/DDBJ whole genome shotgun (WGS) entry which is preliminary data.</text>
</comment>
<gene>
    <name evidence="2" type="ORF">SE17_44410</name>
</gene>
<dbReference type="AlphaFoldDB" id="A0A0P9CI64"/>
<evidence type="ECO:0000313" key="3">
    <source>
        <dbReference type="Proteomes" id="UP000050509"/>
    </source>
</evidence>
<evidence type="ECO:0000313" key="2">
    <source>
        <dbReference type="EMBL" id="KPV42734.1"/>
    </source>
</evidence>
<proteinExistence type="predicted"/>
<dbReference type="EMBL" id="LJCR01003792">
    <property type="protein sequence ID" value="KPV42734.1"/>
    <property type="molecule type" value="Genomic_DNA"/>
</dbReference>
<protein>
    <submittedName>
        <fullName evidence="2">Uncharacterized protein</fullName>
    </submittedName>
</protein>
<sequence>RTGDLLALRIDALNLRLDAGDPAAPQLVIDDAAQPAYLVVHFPPQTIAEAAYFRSAPTPAPPGEPPVRNPGEPPPPTPEQAFAPPGTTAARIGGASRLVFQVPAEVAIPYNVAGLLDWSRLVPVLSPLVQPDADDAAPAIRPPDALETAIELPYRLLIAPTPDM</sequence>
<dbReference type="Proteomes" id="UP000050509">
    <property type="component" value="Unassembled WGS sequence"/>
</dbReference>
<feature type="region of interest" description="Disordered" evidence="1">
    <location>
        <begin position="55"/>
        <end position="85"/>
    </location>
</feature>
<feature type="non-terminal residue" evidence="2">
    <location>
        <position position="164"/>
    </location>
</feature>